<protein>
    <submittedName>
        <fullName evidence="6">Acyltransferase</fullName>
    </submittedName>
</protein>
<dbReference type="RefSeq" id="WP_228231314.1">
    <property type="nucleotide sequence ID" value="NZ_JAJGMW010000026.1"/>
</dbReference>
<dbReference type="Gene3D" id="2.160.10.10">
    <property type="entry name" value="Hexapeptide repeat proteins"/>
    <property type="match status" value="1"/>
</dbReference>
<keyword evidence="5" id="KW-0812">Transmembrane</keyword>
<proteinExistence type="inferred from homology"/>
<dbReference type="GO" id="GO:0016746">
    <property type="term" value="F:acyltransferase activity"/>
    <property type="evidence" value="ECO:0007669"/>
    <property type="project" value="UniProtKB-KW"/>
</dbReference>
<comment type="caution">
    <text evidence="6">The sequence shown here is derived from an EMBL/GenBank/DDBJ whole genome shotgun (WGS) entry which is preliminary data.</text>
</comment>
<dbReference type="PANTHER" id="PTHR23416:SF23">
    <property type="entry name" value="ACETYLTRANSFERASE C18B11.09C-RELATED"/>
    <property type="match status" value="1"/>
</dbReference>
<name>A0ABS8GW85_9FLAO</name>
<keyword evidence="2" id="KW-0808">Transferase</keyword>
<dbReference type="Proteomes" id="UP001197770">
    <property type="component" value="Unassembled WGS sequence"/>
</dbReference>
<keyword evidence="7" id="KW-1185">Reference proteome</keyword>
<dbReference type="PROSITE" id="PS00101">
    <property type="entry name" value="HEXAPEP_TRANSFERASES"/>
    <property type="match status" value="1"/>
</dbReference>
<dbReference type="InterPro" id="IPR001451">
    <property type="entry name" value="Hexapep"/>
</dbReference>
<evidence type="ECO:0000256" key="3">
    <source>
        <dbReference type="ARBA" id="ARBA00022737"/>
    </source>
</evidence>
<reference evidence="6 7" key="1">
    <citation type="submission" date="2021-11" db="EMBL/GenBank/DDBJ databases">
        <title>Seasonal and diel survey of microbial diversity of the Tyrrhenian coast.</title>
        <authorList>
            <person name="Gattoni G."/>
            <person name="Corral P."/>
        </authorList>
    </citation>
    <scope>NUCLEOTIDE SEQUENCE [LARGE SCALE GENOMIC DNA]</scope>
    <source>
        <strain evidence="6 7">Mr9</strain>
    </source>
</reference>
<keyword evidence="5" id="KW-1133">Transmembrane helix</keyword>
<keyword evidence="4 6" id="KW-0012">Acyltransferase</keyword>
<keyword evidence="3" id="KW-0677">Repeat</keyword>
<evidence type="ECO:0000256" key="2">
    <source>
        <dbReference type="ARBA" id="ARBA00022679"/>
    </source>
</evidence>
<comment type="similarity">
    <text evidence="1">Belongs to the transferase hexapeptide repeat family.</text>
</comment>
<dbReference type="InterPro" id="IPR018357">
    <property type="entry name" value="Hexapep_transf_CS"/>
</dbReference>
<evidence type="ECO:0000256" key="1">
    <source>
        <dbReference type="ARBA" id="ARBA00007274"/>
    </source>
</evidence>
<dbReference type="PANTHER" id="PTHR23416">
    <property type="entry name" value="SIALIC ACID SYNTHASE-RELATED"/>
    <property type="match status" value="1"/>
</dbReference>
<organism evidence="6 7">
    <name type="scientific">Leeuwenhoekiella parthenopeia</name>
    <dbReference type="NCBI Taxonomy" id="2890320"/>
    <lineage>
        <taxon>Bacteria</taxon>
        <taxon>Pseudomonadati</taxon>
        <taxon>Bacteroidota</taxon>
        <taxon>Flavobacteriia</taxon>
        <taxon>Flavobacteriales</taxon>
        <taxon>Flavobacteriaceae</taxon>
        <taxon>Leeuwenhoekiella</taxon>
    </lineage>
</organism>
<dbReference type="EMBL" id="JAJGMW010000026">
    <property type="protein sequence ID" value="MCC4214249.1"/>
    <property type="molecule type" value="Genomic_DNA"/>
</dbReference>
<dbReference type="Pfam" id="PF14602">
    <property type="entry name" value="Hexapep_2"/>
    <property type="match status" value="1"/>
</dbReference>
<evidence type="ECO:0000256" key="4">
    <source>
        <dbReference type="ARBA" id="ARBA00023315"/>
    </source>
</evidence>
<feature type="transmembrane region" description="Helical" evidence="5">
    <location>
        <begin position="12"/>
        <end position="30"/>
    </location>
</feature>
<accession>A0ABS8GW85</accession>
<dbReference type="InterPro" id="IPR011004">
    <property type="entry name" value="Trimer_LpxA-like_sf"/>
</dbReference>
<evidence type="ECO:0000313" key="7">
    <source>
        <dbReference type="Proteomes" id="UP001197770"/>
    </source>
</evidence>
<dbReference type="SUPFAM" id="SSF51161">
    <property type="entry name" value="Trimeric LpxA-like enzymes"/>
    <property type="match status" value="1"/>
</dbReference>
<dbReference type="CDD" id="cd04647">
    <property type="entry name" value="LbH_MAT_like"/>
    <property type="match status" value="1"/>
</dbReference>
<sequence length="194" mass="21036">MINKRLIRDFLYFPHLVIDAIFCYYYLGFWKPTWRLRGFPLIQKHRKAKILIGEKLILCSDPAKNSIGVFQKVIIKALNPSSNIKIGNNVGISGATISGRDITIGDNVLIGSGVLITDSDAHPIHPKDRNNAELIKNAPVHIEDDVFIGARSIILKGVTIGSGSVIGAGSVVSSSIPPMSICAGNPARVLKNII</sequence>
<dbReference type="InterPro" id="IPR051159">
    <property type="entry name" value="Hexapeptide_acetyltransf"/>
</dbReference>
<gene>
    <name evidence="6" type="ORF">LLW17_16090</name>
</gene>
<evidence type="ECO:0000313" key="6">
    <source>
        <dbReference type="EMBL" id="MCC4214249.1"/>
    </source>
</evidence>
<evidence type="ECO:0000256" key="5">
    <source>
        <dbReference type="SAM" id="Phobius"/>
    </source>
</evidence>
<keyword evidence="5" id="KW-0472">Membrane</keyword>